<gene>
    <name evidence="4" type="ORF">PV05_01209</name>
</gene>
<keyword evidence="1" id="KW-0732">Signal</keyword>
<dbReference type="SUPFAM" id="SSF75304">
    <property type="entry name" value="Amidase signature (AS) enzymes"/>
    <property type="match status" value="1"/>
</dbReference>
<dbReference type="GeneID" id="25323117"/>
<evidence type="ECO:0000313" key="5">
    <source>
        <dbReference type="Proteomes" id="UP000054342"/>
    </source>
</evidence>
<accession>A0A0D2EZC9</accession>
<feature type="chain" id="PRO_5002252648" evidence="1">
    <location>
        <begin position="22"/>
        <end position="682"/>
    </location>
</feature>
<evidence type="ECO:0000313" key="4">
    <source>
        <dbReference type="EMBL" id="KIW61043.1"/>
    </source>
</evidence>
<dbReference type="AlphaFoldDB" id="A0A0D2EZC9"/>
<feature type="signal peptide" evidence="1">
    <location>
        <begin position="1"/>
        <end position="21"/>
    </location>
</feature>
<dbReference type="Pfam" id="PF01425">
    <property type="entry name" value="Amidase"/>
    <property type="match status" value="1"/>
</dbReference>
<keyword evidence="5" id="KW-1185">Reference proteome</keyword>
<dbReference type="InterPro" id="IPR023631">
    <property type="entry name" value="Amidase_dom"/>
</dbReference>
<dbReference type="InterPro" id="IPR036928">
    <property type="entry name" value="AS_sf"/>
</dbReference>
<evidence type="ECO:0000259" key="2">
    <source>
        <dbReference type="Pfam" id="PF01425"/>
    </source>
</evidence>
<dbReference type="RefSeq" id="XP_013321627.1">
    <property type="nucleotide sequence ID" value="XM_013466173.1"/>
</dbReference>
<proteinExistence type="predicted"/>
<dbReference type="OrthoDB" id="5423360at2759"/>
<dbReference type="Pfam" id="PF26053">
    <property type="entry name" value="DUF8016"/>
    <property type="match status" value="1"/>
</dbReference>
<dbReference type="HOGENOM" id="CLU_020129_1_0_1"/>
<dbReference type="EMBL" id="KN847317">
    <property type="protein sequence ID" value="KIW61043.1"/>
    <property type="molecule type" value="Genomic_DNA"/>
</dbReference>
<organism evidence="4 5">
    <name type="scientific">Exophiala xenobiotica</name>
    <dbReference type="NCBI Taxonomy" id="348802"/>
    <lineage>
        <taxon>Eukaryota</taxon>
        <taxon>Fungi</taxon>
        <taxon>Dikarya</taxon>
        <taxon>Ascomycota</taxon>
        <taxon>Pezizomycotina</taxon>
        <taxon>Eurotiomycetes</taxon>
        <taxon>Chaetothyriomycetidae</taxon>
        <taxon>Chaetothyriales</taxon>
        <taxon>Herpotrichiellaceae</taxon>
        <taxon>Exophiala</taxon>
    </lineage>
</organism>
<dbReference type="Gene3D" id="3.90.1300.10">
    <property type="entry name" value="Amidase signature (AS) domain"/>
    <property type="match status" value="1"/>
</dbReference>
<evidence type="ECO:0000256" key="1">
    <source>
        <dbReference type="SAM" id="SignalP"/>
    </source>
</evidence>
<dbReference type="InterPro" id="IPR058329">
    <property type="entry name" value="Arp1_N"/>
</dbReference>
<feature type="domain" description="Amidase" evidence="2">
    <location>
        <begin position="241"/>
        <end position="408"/>
    </location>
</feature>
<feature type="domain" description="Scytalone dehydratase-like protein Arp1 N-terminal" evidence="3">
    <location>
        <begin position="69"/>
        <end position="189"/>
    </location>
</feature>
<evidence type="ECO:0000259" key="3">
    <source>
        <dbReference type="Pfam" id="PF26053"/>
    </source>
</evidence>
<dbReference type="STRING" id="348802.A0A0D2EZC9"/>
<protein>
    <submittedName>
        <fullName evidence="4">Uncharacterized protein</fullName>
    </submittedName>
</protein>
<name>A0A0D2EZC9_9EURO</name>
<dbReference type="Proteomes" id="UP000054342">
    <property type="component" value="Unassembled WGS sequence"/>
</dbReference>
<sequence>MIFSRLLAVLAIAGASASASANRSPSRNKLKHIDTKARGEEFFQLGEIIYLTDTLHPVSIQPVPRLEDAQDVTFPLTHIIAEAPVVTGQFLEDVLGRYTQADDVFNPDFLEVILITSSNATSGLDTSAIAYLETLAPSHVFLSPEFHELASIISPSLPVTILNPTYLRSLPPGPYAAVLHDERLSLSSVSRLYTDKFRAFVDGVYPVDDGSGAYRSLGFFSPEWPTPAIPVPSRIYSWTDHRPLAGQRFGIKDIFDIKGLVTTSGSIAWTMITDPANATAPAIQRILDLGGVIVGKPKTSQFASAGEPWVWDDVRPPLNPRADGWLSCSASSAGSACAVAAYDWLDYAIGSDTGTSMRRPAAVAGTYGQRPSVGRMSLEGVTPISYSTDTAGVFCRDPHKWVNFSRLWYTPELYQDTSLTGLPMYDTGHNIGLPKRILYPVDYLPLKNPAAEKVLQDFLAKVTTALDMTVETFNWTEKIESLPQPPGFTLPRLLSNLNIMWVYEQIQLVGKPLISTFEARYGGYPPLEQPMRDTFVSAAYTAEMHKAARDIRRIAAEANEQEILFSTPDSCSESVILSDIGAGGLPAYSEEDLNHGPYASFLAPPGTAGTSGDFCPFFGCVDMTVPIGEAPYWSRMTQKEEMIPVTIGLVAKRGCDEMLYSLIERLANLGILTTVKAGDRAF</sequence>
<dbReference type="PANTHER" id="PTHR46310:SF7">
    <property type="entry name" value="AMIDASE 1"/>
    <property type="match status" value="1"/>
</dbReference>
<dbReference type="PANTHER" id="PTHR46310">
    <property type="entry name" value="AMIDASE 1"/>
    <property type="match status" value="1"/>
</dbReference>
<reference evidence="4 5" key="1">
    <citation type="submission" date="2015-01" db="EMBL/GenBank/DDBJ databases">
        <title>The Genome Sequence of Exophiala xenobiotica CBS118157.</title>
        <authorList>
            <consortium name="The Broad Institute Genomics Platform"/>
            <person name="Cuomo C."/>
            <person name="de Hoog S."/>
            <person name="Gorbushina A."/>
            <person name="Stielow B."/>
            <person name="Teixiera M."/>
            <person name="Abouelleil A."/>
            <person name="Chapman S.B."/>
            <person name="Priest M."/>
            <person name="Young S.K."/>
            <person name="Wortman J."/>
            <person name="Nusbaum C."/>
            <person name="Birren B."/>
        </authorList>
    </citation>
    <scope>NUCLEOTIDE SEQUENCE [LARGE SCALE GENOMIC DNA]</scope>
    <source>
        <strain evidence="4 5">CBS 118157</strain>
    </source>
</reference>